<comment type="caution">
    <text evidence="1">The sequence shown here is derived from an EMBL/GenBank/DDBJ whole genome shotgun (WGS) entry which is preliminary data.</text>
</comment>
<protein>
    <submittedName>
        <fullName evidence="1">Uncharacterized protein</fullName>
    </submittedName>
</protein>
<proteinExistence type="predicted"/>
<reference evidence="1 2" key="1">
    <citation type="journal article" date="2022" name="Plant J.">
        <title>Chromosome-level genome of Camellia lanceoleosa provides a valuable resource for understanding genome evolution and self-incompatibility.</title>
        <authorList>
            <person name="Gong W."/>
            <person name="Xiao S."/>
            <person name="Wang L."/>
            <person name="Liao Z."/>
            <person name="Chang Y."/>
            <person name="Mo W."/>
            <person name="Hu G."/>
            <person name="Li W."/>
            <person name="Zhao G."/>
            <person name="Zhu H."/>
            <person name="Hu X."/>
            <person name="Ji K."/>
            <person name="Xiang X."/>
            <person name="Song Q."/>
            <person name="Yuan D."/>
            <person name="Jin S."/>
            <person name="Zhang L."/>
        </authorList>
    </citation>
    <scope>NUCLEOTIDE SEQUENCE [LARGE SCALE GENOMIC DNA]</scope>
    <source>
        <strain evidence="1">SQ_2022a</strain>
    </source>
</reference>
<name>A0ACC0I5I3_9ERIC</name>
<evidence type="ECO:0000313" key="1">
    <source>
        <dbReference type="EMBL" id="KAI8020233.1"/>
    </source>
</evidence>
<dbReference type="EMBL" id="CM045759">
    <property type="protein sequence ID" value="KAI8020233.1"/>
    <property type="molecule type" value="Genomic_DNA"/>
</dbReference>
<organism evidence="1 2">
    <name type="scientific">Camellia lanceoleosa</name>
    <dbReference type="NCBI Taxonomy" id="1840588"/>
    <lineage>
        <taxon>Eukaryota</taxon>
        <taxon>Viridiplantae</taxon>
        <taxon>Streptophyta</taxon>
        <taxon>Embryophyta</taxon>
        <taxon>Tracheophyta</taxon>
        <taxon>Spermatophyta</taxon>
        <taxon>Magnoliopsida</taxon>
        <taxon>eudicotyledons</taxon>
        <taxon>Gunneridae</taxon>
        <taxon>Pentapetalae</taxon>
        <taxon>asterids</taxon>
        <taxon>Ericales</taxon>
        <taxon>Theaceae</taxon>
        <taxon>Camellia</taxon>
    </lineage>
</organism>
<keyword evidence="2" id="KW-1185">Reference proteome</keyword>
<sequence>MIDDFKHGIRIPRKFVKYCKEQLSNRVLLRGPSGNQWTVEIAAKNDDVFFQNGWEDFAGDHGLKETDFLVFRYNGNSCFSVSIFDGSGCEREGCYFVKNPREPCSHIMQKKEAEDSIDINGDEDEEELKMENDSDIGNIVENIRLSYSTNRRQVTEEEKQRAYQLATRHSSDLPSVLITMKPSHVYEFFLLPSIYLDGDNP</sequence>
<dbReference type="Proteomes" id="UP001060215">
    <property type="component" value="Chromosome 2"/>
</dbReference>
<gene>
    <name evidence="1" type="ORF">LOK49_LG04G01029</name>
</gene>
<evidence type="ECO:0000313" key="2">
    <source>
        <dbReference type="Proteomes" id="UP001060215"/>
    </source>
</evidence>
<accession>A0ACC0I5I3</accession>